<evidence type="ECO:0000256" key="7">
    <source>
        <dbReference type="ARBA" id="ARBA00022679"/>
    </source>
</evidence>
<evidence type="ECO:0000256" key="2">
    <source>
        <dbReference type="ARBA" id="ARBA00004870"/>
    </source>
</evidence>
<evidence type="ECO:0000313" key="15">
    <source>
        <dbReference type="Proteomes" id="UP001194714"/>
    </source>
</evidence>
<name>A0ABS0B0U4_9BACT</name>
<dbReference type="EC" id="2.7.1.130" evidence="3 13"/>
<comment type="function">
    <text evidence="1 13">Transfers the gamma-phosphate of ATP to the 4'-position of a tetraacyldisaccharide 1-phosphate intermediate (termed DS-1-P) to form tetraacyldisaccharide 1,4'-bis-phosphate (lipid IVA).</text>
</comment>
<dbReference type="EMBL" id="JAAEJV010000042">
    <property type="protein sequence ID" value="MBF5059814.1"/>
    <property type="molecule type" value="Genomic_DNA"/>
</dbReference>
<evidence type="ECO:0000256" key="8">
    <source>
        <dbReference type="ARBA" id="ARBA00022741"/>
    </source>
</evidence>
<keyword evidence="11 13" id="KW-0443">Lipid metabolism</keyword>
<evidence type="ECO:0000256" key="4">
    <source>
        <dbReference type="ARBA" id="ARBA00016436"/>
    </source>
</evidence>
<dbReference type="Pfam" id="PF02606">
    <property type="entry name" value="LpxK"/>
    <property type="match status" value="1"/>
</dbReference>
<comment type="similarity">
    <text evidence="13">Belongs to the LpxK family.</text>
</comment>
<keyword evidence="8 13" id="KW-0547">Nucleotide-binding</keyword>
<gene>
    <name evidence="13" type="primary">lpxK</name>
    <name evidence="14" type="ORF">NEPTK9_001333</name>
</gene>
<keyword evidence="5 13" id="KW-0444">Lipid biosynthesis</keyword>
<sequence length="364" mass="40784">MIGTQTYITDLIEGRRKGALMKGALFAISGLFEMGVKLRNLAFDRQWIKEKRVAAPVISIGNIIAGGTGKTAFIQRITKDLQKHGKVSILSRGYRSEIEKVGGSLHLIEKSRITPDVCGDEAYLLFKSLPEAVLFVGKDRVLNAERAVYHEADFILLDDGMQYRSLHRDVEIVMLHGDDLYGKGFYLPRGYLRDSPKRLESADAIVVNHIHDLNHFHAVEKEIAKRSDAPVIGVRMVPEKVETSCGEHLLALKDRRVGVFCGLGKPESFFKTVSEMGGTLAEKWILPDHIGPTEEELIHFVDRCTERGCDLIVCSEKDWVKLPPNLKLSLPIGFLKAEMKVVTGKERYEALLSHLQSLLPRSMP</sequence>
<evidence type="ECO:0000256" key="9">
    <source>
        <dbReference type="ARBA" id="ARBA00022777"/>
    </source>
</evidence>
<keyword evidence="7 13" id="KW-0808">Transferase</keyword>
<dbReference type="InterPro" id="IPR027417">
    <property type="entry name" value="P-loop_NTPase"/>
</dbReference>
<dbReference type="Proteomes" id="UP001194714">
    <property type="component" value="Unassembled WGS sequence"/>
</dbReference>
<keyword evidence="9 13" id="KW-0418">Kinase</keyword>
<keyword evidence="6 13" id="KW-0441">Lipid A biosynthesis</keyword>
<comment type="pathway">
    <text evidence="2 13">Glycolipid biosynthesis; lipid IV(A) biosynthesis; lipid IV(A) from (3R)-3-hydroxytetradecanoyl-[acyl-carrier-protein] and UDP-N-acetyl-alpha-D-glucosamine: step 6/6.</text>
</comment>
<evidence type="ECO:0000256" key="10">
    <source>
        <dbReference type="ARBA" id="ARBA00022840"/>
    </source>
</evidence>
<dbReference type="PANTHER" id="PTHR42724">
    <property type="entry name" value="TETRAACYLDISACCHARIDE 4'-KINASE"/>
    <property type="match status" value="1"/>
</dbReference>
<protein>
    <recommendedName>
        <fullName evidence="4 13">Tetraacyldisaccharide 4'-kinase</fullName>
        <ecNumber evidence="3 13">2.7.1.130</ecNumber>
    </recommendedName>
    <alternativeName>
        <fullName evidence="12 13">Lipid A 4'-kinase</fullName>
    </alternativeName>
</protein>
<evidence type="ECO:0000256" key="11">
    <source>
        <dbReference type="ARBA" id="ARBA00023098"/>
    </source>
</evidence>
<organism evidence="14 15">
    <name type="scientific">Candidatus Neptunichlamydia vexilliferae</name>
    <dbReference type="NCBI Taxonomy" id="1651774"/>
    <lineage>
        <taxon>Bacteria</taxon>
        <taxon>Pseudomonadati</taxon>
        <taxon>Chlamydiota</taxon>
        <taxon>Chlamydiia</taxon>
        <taxon>Parachlamydiales</taxon>
        <taxon>Simkaniaceae</taxon>
        <taxon>Candidatus Neptunichlamydia</taxon>
    </lineage>
</organism>
<feature type="binding site" evidence="13">
    <location>
        <begin position="64"/>
        <end position="71"/>
    </location>
    <ligand>
        <name>ATP</name>
        <dbReference type="ChEBI" id="CHEBI:30616"/>
    </ligand>
</feature>
<dbReference type="HAMAP" id="MF_00409">
    <property type="entry name" value="LpxK"/>
    <property type="match status" value="1"/>
</dbReference>
<evidence type="ECO:0000256" key="3">
    <source>
        <dbReference type="ARBA" id="ARBA00012071"/>
    </source>
</evidence>
<keyword evidence="15" id="KW-1185">Reference proteome</keyword>
<accession>A0ABS0B0U4</accession>
<evidence type="ECO:0000256" key="1">
    <source>
        <dbReference type="ARBA" id="ARBA00002274"/>
    </source>
</evidence>
<dbReference type="InterPro" id="IPR003758">
    <property type="entry name" value="LpxK"/>
</dbReference>
<dbReference type="GO" id="GO:0009029">
    <property type="term" value="F:lipid-A 4'-kinase activity"/>
    <property type="evidence" value="ECO:0007669"/>
    <property type="project" value="UniProtKB-EC"/>
</dbReference>
<evidence type="ECO:0000313" key="14">
    <source>
        <dbReference type="EMBL" id="MBF5059814.1"/>
    </source>
</evidence>
<keyword evidence="10 13" id="KW-0067">ATP-binding</keyword>
<evidence type="ECO:0000256" key="13">
    <source>
        <dbReference type="HAMAP-Rule" id="MF_00409"/>
    </source>
</evidence>
<comment type="catalytic activity">
    <reaction evidence="13">
        <text>a lipid A disaccharide + ATP = a lipid IVA + ADP + H(+)</text>
        <dbReference type="Rhea" id="RHEA:67840"/>
        <dbReference type="ChEBI" id="CHEBI:15378"/>
        <dbReference type="ChEBI" id="CHEBI:30616"/>
        <dbReference type="ChEBI" id="CHEBI:176343"/>
        <dbReference type="ChEBI" id="CHEBI:176425"/>
        <dbReference type="ChEBI" id="CHEBI:456216"/>
        <dbReference type="EC" id="2.7.1.130"/>
    </reaction>
</comment>
<dbReference type="SUPFAM" id="SSF52540">
    <property type="entry name" value="P-loop containing nucleoside triphosphate hydrolases"/>
    <property type="match status" value="1"/>
</dbReference>
<dbReference type="NCBIfam" id="TIGR00682">
    <property type="entry name" value="lpxK"/>
    <property type="match status" value="1"/>
</dbReference>
<comment type="caution">
    <text evidence="14">The sequence shown here is derived from an EMBL/GenBank/DDBJ whole genome shotgun (WGS) entry which is preliminary data.</text>
</comment>
<evidence type="ECO:0000256" key="5">
    <source>
        <dbReference type="ARBA" id="ARBA00022516"/>
    </source>
</evidence>
<evidence type="ECO:0000256" key="12">
    <source>
        <dbReference type="ARBA" id="ARBA00029757"/>
    </source>
</evidence>
<proteinExistence type="inferred from homology"/>
<dbReference type="RefSeq" id="WP_194848121.1">
    <property type="nucleotide sequence ID" value="NZ_JAAEJV010000042.1"/>
</dbReference>
<dbReference type="PANTHER" id="PTHR42724:SF1">
    <property type="entry name" value="TETRAACYLDISACCHARIDE 4'-KINASE, MITOCHONDRIAL-RELATED"/>
    <property type="match status" value="1"/>
</dbReference>
<reference evidence="14 15" key="1">
    <citation type="submission" date="2020-01" db="EMBL/GenBank/DDBJ databases">
        <title>Draft genome sequence of Cand. Neptunochlamydia vexilliferae K9.</title>
        <authorList>
            <person name="Schulz F."/>
            <person name="Koestlbacher S."/>
            <person name="Wascher F."/>
            <person name="Pizzetti I."/>
            <person name="Horn M."/>
        </authorList>
    </citation>
    <scope>NUCLEOTIDE SEQUENCE [LARGE SCALE GENOMIC DNA]</scope>
    <source>
        <strain evidence="14 15">K9</strain>
    </source>
</reference>
<evidence type="ECO:0000256" key="6">
    <source>
        <dbReference type="ARBA" id="ARBA00022556"/>
    </source>
</evidence>